<dbReference type="OrthoDB" id="3103769at2759"/>
<organism evidence="1 2">
    <name type="scientific">Panaeolus cyanescens</name>
    <dbReference type="NCBI Taxonomy" id="181874"/>
    <lineage>
        <taxon>Eukaryota</taxon>
        <taxon>Fungi</taxon>
        <taxon>Dikarya</taxon>
        <taxon>Basidiomycota</taxon>
        <taxon>Agaricomycotina</taxon>
        <taxon>Agaricomycetes</taxon>
        <taxon>Agaricomycetidae</taxon>
        <taxon>Agaricales</taxon>
        <taxon>Agaricineae</taxon>
        <taxon>Galeropsidaceae</taxon>
        <taxon>Panaeolus</taxon>
    </lineage>
</organism>
<dbReference type="AlphaFoldDB" id="A0A409VU72"/>
<comment type="caution">
    <text evidence="1">The sequence shown here is derived from an EMBL/GenBank/DDBJ whole genome shotgun (WGS) entry which is preliminary data.</text>
</comment>
<gene>
    <name evidence="1" type="ORF">CVT24_003081</name>
</gene>
<name>A0A409VU72_9AGAR</name>
<evidence type="ECO:0008006" key="3">
    <source>
        <dbReference type="Google" id="ProtNLM"/>
    </source>
</evidence>
<evidence type="ECO:0000313" key="2">
    <source>
        <dbReference type="Proteomes" id="UP000284842"/>
    </source>
</evidence>
<dbReference type="Proteomes" id="UP000284842">
    <property type="component" value="Unassembled WGS sequence"/>
</dbReference>
<evidence type="ECO:0000313" key="1">
    <source>
        <dbReference type="EMBL" id="PPQ69804.1"/>
    </source>
</evidence>
<keyword evidence="2" id="KW-1185">Reference proteome</keyword>
<dbReference type="InParanoid" id="A0A409VU72"/>
<accession>A0A409VU72</accession>
<dbReference type="EMBL" id="NHTK01005974">
    <property type="protein sequence ID" value="PPQ69804.1"/>
    <property type="molecule type" value="Genomic_DNA"/>
</dbReference>
<reference evidence="1 2" key="1">
    <citation type="journal article" date="2018" name="Evol. Lett.">
        <title>Horizontal gene cluster transfer increased hallucinogenic mushroom diversity.</title>
        <authorList>
            <person name="Reynolds H.T."/>
            <person name="Vijayakumar V."/>
            <person name="Gluck-Thaler E."/>
            <person name="Korotkin H.B."/>
            <person name="Matheny P.B."/>
            <person name="Slot J.C."/>
        </authorList>
    </citation>
    <scope>NUCLEOTIDE SEQUENCE [LARGE SCALE GENOMIC DNA]</scope>
    <source>
        <strain evidence="1 2">2629</strain>
    </source>
</reference>
<proteinExistence type="predicted"/>
<sequence>MADTQSLSDSSNGVDLPTEIYSRIIDLMMDDTQLPMPGQPLTEKQSSMLRSCSMVCRTFWELVRPQIYRVVVIKLDGSMKHINRFVQLLEDFPDIREFIFGLDFCLINETQRRSMDDDDLLIEDINRYNSILLDLPRVEAVTAQFKPLPYAWTGLSNPAYSQSDLKYFINPAIDRYSCEGVLRICNINGICTTPSNFSKLTLCPSLHTLRLYMFDDVETLEKYWEFNSSIQALCLSLMAIPLSVFFQVPNLERLVLEDAWFSANDSPMSPSPAASPLLGLLGLKELVIEMDGHRFNYSIPQFLSFARQMASARNVKALGNLNRLVLDLTFPEKDPWVILNPLFEDLESLQTLDIRSVYRSFTHVSLNPLRFRMLFINPLE</sequence>
<dbReference type="SUPFAM" id="SSF52047">
    <property type="entry name" value="RNI-like"/>
    <property type="match status" value="1"/>
</dbReference>
<protein>
    <recommendedName>
        <fullName evidence="3">F-box domain-containing protein</fullName>
    </recommendedName>
</protein>